<dbReference type="OrthoDB" id="9778910at2"/>
<dbReference type="PROSITE" id="PS50928">
    <property type="entry name" value="ABC_TM1"/>
    <property type="match status" value="1"/>
</dbReference>
<keyword evidence="10" id="KW-1185">Reference proteome</keyword>
<evidence type="ECO:0000259" key="8">
    <source>
        <dbReference type="PROSITE" id="PS50928"/>
    </source>
</evidence>
<dbReference type="EMBL" id="AP021874">
    <property type="protein sequence ID" value="BBO70431.1"/>
    <property type="molecule type" value="Genomic_DNA"/>
</dbReference>
<evidence type="ECO:0000313" key="9">
    <source>
        <dbReference type="EMBL" id="BBO70431.1"/>
    </source>
</evidence>
<accession>A0A5K7YTR9</accession>
<evidence type="ECO:0000256" key="4">
    <source>
        <dbReference type="ARBA" id="ARBA00022692"/>
    </source>
</evidence>
<dbReference type="KEGG" id="dalk:DSCA_43610"/>
<reference evidence="9 10" key="1">
    <citation type="submission" date="2019-11" db="EMBL/GenBank/DDBJ databases">
        <title>Comparative genomics of hydrocarbon-degrading Desulfosarcina strains.</title>
        <authorList>
            <person name="Watanabe M."/>
            <person name="Kojima H."/>
            <person name="Fukui M."/>
        </authorList>
    </citation>
    <scope>NUCLEOTIDE SEQUENCE [LARGE SCALE GENOMIC DNA]</scope>
    <source>
        <strain evidence="9 10">PL12</strain>
    </source>
</reference>
<dbReference type="PANTHER" id="PTHR43163">
    <property type="entry name" value="DIPEPTIDE TRANSPORT SYSTEM PERMEASE PROTEIN DPPB-RELATED"/>
    <property type="match status" value="1"/>
</dbReference>
<feature type="domain" description="ABC transmembrane type-1" evidence="8">
    <location>
        <begin position="95"/>
        <end position="300"/>
    </location>
</feature>
<keyword evidence="4 7" id="KW-0812">Transmembrane</keyword>
<dbReference type="PANTHER" id="PTHR43163:SF6">
    <property type="entry name" value="DIPEPTIDE TRANSPORT SYSTEM PERMEASE PROTEIN DPPB-RELATED"/>
    <property type="match status" value="1"/>
</dbReference>
<evidence type="ECO:0000256" key="6">
    <source>
        <dbReference type="ARBA" id="ARBA00023136"/>
    </source>
</evidence>
<gene>
    <name evidence="9" type="ORF">DSCA_43610</name>
</gene>
<keyword evidence="5 7" id="KW-1133">Transmembrane helix</keyword>
<dbReference type="SUPFAM" id="SSF161098">
    <property type="entry name" value="MetI-like"/>
    <property type="match status" value="1"/>
</dbReference>
<dbReference type="Pfam" id="PF00528">
    <property type="entry name" value="BPD_transp_1"/>
    <property type="match status" value="1"/>
</dbReference>
<dbReference type="RefSeq" id="WP_155318381.1">
    <property type="nucleotide sequence ID" value="NZ_AP021874.1"/>
</dbReference>
<evidence type="ECO:0000256" key="2">
    <source>
        <dbReference type="ARBA" id="ARBA00022448"/>
    </source>
</evidence>
<feature type="transmembrane region" description="Helical" evidence="7">
    <location>
        <begin position="286"/>
        <end position="307"/>
    </location>
</feature>
<evidence type="ECO:0000256" key="1">
    <source>
        <dbReference type="ARBA" id="ARBA00004651"/>
    </source>
</evidence>
<comment type="similarity">
    <text evidence="7">Belongs to the binding-protein-dependent transport system permease family.</text>
</comment>
<name>A0A5K7YTR9_9BACT</name>
<dbReference type="GO" id="GO:0005886">
    <property type="term" value="C:plasma membrane"/>
    <property type="evidence" value="ECO:0007669"/>
    <property type="project" value="UniProtKB-SubCell"/>
</dbReference>
<dbReference type="InterPro" id="IPR035906">
    <property type="entry name" value="MetI-like_sf"/>
</dbReference>
<proteinExistence type="inferred from homology"/>
<feature type="transmembrane region" description="Helical" evidence="7">
    <location>
        <begin position="174"/>
        <end position="195"/>
    </location>
</feature>
<evidence type="ECO:0000313" key="10">
    <source>
        <dbReference type="Proteomes" id="UP000427906"/>
    </source>
</evidence>
<dbReference type="Gene3D" id="1.10.3720.10">
    <property type="entry name" value="MetI-like"/>
    <property type="match status" value="1"/>
</dbReference>
<feature type="transmembrane region" description="Helical" evidence="7">
    <location>
        <begin position="142"/>
        <end position="162"/>
    </location>
</feature>
<dbReference type="InterPro" id="IPR000515">
    <property type="entry name" value="MetI-like"/>
</dbReference>
<keyword evidence="2 7" id="KW-0813">Transport</keyword>
<feature type="transmembrane region" description="Helical" evidence="7">
    <location>
        <begin position="101"/>
        <end position="121"/>
    </location>
</feature>
<dbReference type="Pfam" id="PF19300">
    <property type="entry name" value="BPD_transp_1_N"/>
    <property type="match status" value="1"/>
</dbReference>
<comment type="subcellular location">
    <subcellularLocation>
        <location evidence="1 7">Cell membrane</location>
        <topology evidence="1 7">Multi-pass membrane protein</topology>
    </subcellularLocation>
</comment>
<evidence type="ECO:0000256" key="5">
    <source>
        <dbReference type="ARBA" id="ARBA00022989"/>
    </source>
</evidence>
<dbReference type="AlphaFoldDB" id="A0A5K7YTR9"/>
<evidence type="ECO:0000256" key="7">
    <source>
        <dbReference type="RuleBase" id="RU363032"/>
    </source>
</evidence>
<dbReference type="Proteomes" id="UP000427906">
    <property type="component" value="Chromosome"/>
</dbReference>
<evidence type="ECO:0000256" key="3">
    <source>
        <dbReference type="ARBA" id="ARBA00022475"/>
    </source>
</evidence>
<feature type="transmembrane region" description="Helical" evidence="7">
    <location>
        <begin position="250"/>
        <end position="274"/>
    </location>
</feature>
<dbReference type="GO" id="GO:0071916">
    <property type="term" value="F:dipeptide transmembrane transporter activity"/>
    <property type="evidence" value="ECO:0007669"/>
    <property type="project" value="TreeGrafter"/>
</dbReference>
<sequence length="315" mass="33629">MTGYLIKKAGALAAVLFMVSLTVFSVLFVLPGDPAQIILGMNASPETLAALRSRMGLDQPFLIQYASWVGSLLRGTGGHSITYDMPVADLIGSRLAVTGPLALMAMVIAVAVALPLGIFAARHQNRPGDAAVMVGTQLGLAIPEFWLGILLMLLFSVHWGMFSAGGFPGWQADAWGSLRALLLPALALGLIRGAILTRLTRSAMLEVLREDYVRTARAKGLKERTVVVGHALKNALIPVLTIFGLQMGQLLAGAIIIENVFTLPGLGRLVFLAIGQRDLPVVREVVLFMAAAVVVVNFLVDLSYAVVDPRIRADR</sequence>
<keyword evidence="3" id="KW-1003">Cell membrane</keyword>
<feature type="transmembrane region" description="Helical" evidence="7">
    <location>
        <begin position="12"/>
        <end position="30"/>
    </location>
</feature>
<protein>
    <submittedName>
        <fullName evidence="9">Peptide ABC transporter</fullName>
    </submittedName>
</protein>
<dbReference type="InterPro" id="IPR045621">
    <property type="entry name" value="BPD_transp_1_N"/>
</dbReference>
<keyword evidence="6 7" id="KW-0472">Membrane</keyword>
<dbReference type="CDD" id="cd06261">
    <property type="entry name" value="TM_PBP2"/>
    <property type="match status" value="1"/>
</dbReference>
<organism evidence="9 10">
    <name type="scientific">Desulfosarcina alkanivorans</name>
    <dbReference type="NCBI Taxonomy" id="571177"/>
    <lineage>
        <taxon>Bacteria</taxon>
        <taxon>Pseudomonadati</taxon>
        <taxon>Thermodesulfobacteriota</taxon>
        <taxon>Desulfobacteria</taxon>
        <taxon>Desulfobacterales</taxon>
        <taxon>Desulfosarcinaceae</taxon>
        <taxon>Desulfosarcina</taxon>
    </lineage>
</organism>